<keyword evidence="8" id="KW-0963">Cytoplasm</keyword>
<feature type="active site" description="Proton donor" evidence="8">
    <location>
        <position position="84"/>
    </location>
</feature>
<feature type="binding site" evidence="8">
    <location>
        <begin position="85"/>
        <end position="86"/>
    </location>
    <ligand>
        <name>substrate</name>
    </ligand>
</feature>
<dbReference type="Gene3D" id="3.10.310.10">
    <property type="entry name" value="Diaminopimelate Epimerase, Chain A, domain 1"/>
    <property type="match status" value="2"/>
</dbReference>
<feature type="binding site" evidence="8">
    <location>
        <position position="22"/>
    </location>
    <ligand>
        <name>substrate</name>
    </ligand>
</feature>
<evidence type="ECO:0000256" key="9">
    <source>
        <dbReference type="PROSITE-ProRule" id="PRU10125"/>
    </source>
</evidence>
<keyword evidence="5 8" id="KW-0457">Lysine biosynthesis</keyword>
<accession>A0ABV7UWL2</accession>
<comment type="catalytic activity">
    <reaction evidence="7 8">
        <text>(2S,6S)-2,6-diaminopimelate = meso-2,6-diaminopimelate</text>
        <dbReference type="Rhea" id="RHEA:15393"/>
        <dbReference type="ChEBI" id="CHEBI:57609"/>
        <dbReference type="ChEBI" id="CHEBI:57791"/>
        <dbReference type="EC" id="5.1.1.7"/>
    </reaction>
</comment>
<feature type="binding site" evidence="8">
    <location>
        <position position="55"/>
    </location>
    <ligand>
        <name>substrate</name>
    </ligand>
</feature>
<feature type="binding site" evidence="8">
    <location>
        <position position="170"/>
    </location>
    <ligand>
        <name>substrate</name>
    </ligand>
</feature>
<keyword evidence="4 8" id="KW-0028">Amino-acid biosynthesis</keyword>
<name>A0ABV7UWL2_9GAMM</name>
<dbReference type="NCBIfam" id="TIGR00652">
    <property type="entry name" value="DapF"/>
    <property type="match status" value="1"/>
</dbReference>
<reference evidence="11" key="1">
    <citation type="journal article" date="2019" name="Int. J. Syst. Evol. Microbiol.">
        <title>The Global Catalogue of Microorganisms (GCM) 10K type strain sequencing project: providing services to taxonomists for standard genome sequencing and annotation.</title>
        <authorList>
            <consortium name="The Broad Institute Genomics Platform"/>
            <consortium name="The Broad Institute Genome Sequencing Center for Infectious Disease"/>
            <person name="Wu L."/>
            <person name="Ma J."/>
        </authorList>
    </citation>
    <scope>NUCLEOTIDE SEQUENCE [LARGE SCALE GENOMIC DNA]</scope>
    <source>
        <strain evidence="11">KCTC 42211</strain>
    </source>
</reference>
<dbReference type="PROSITE" id="PS01326">
    <property type="entry name" value="DAP_EPIMERASE"/>
    <property type="match status" value="1"/>
</dbReference>
<dbReference type="PANTHER" id="PTHR31689">
    <property type="entry name" value="DIAMINOPIMELATE EPIMERASE, CHLOROPLASTIC"/>
    <property type="match status" value="1"/>
</dbReference>
<evidence type="ECO:0000256" key="6">
    <source>
        <dbReference type="ARBA" id="ARBA00023235"/>
    </source>
</evidence>
<feature type="site" description="Important for dimerization" evidence="8">
    <location>
        <position position="281"/>
    </location>
</feature>
<protein>
    <recommendedName>
        <fullName evidence="3 8">Diaminopimelate epimerase</fullName>
        <shortName evidence="8">DAP epimerase</shortName>
        <ecNumber evidence="3 8">5.1.1.7</ecNumber>
    </recommendedName>
    <alternativeName>
        <fullName evidence="8">PLP-independent amino acid racemase</fullName>
    </alternativeName>
</protein>
<comment type="similarity">
    <text evidence="2 8">Belongs to the diaminopimelate epimerase family.</text>
</comment>
<dbReference type="EMBL" id="JBHRYF010000008">
    <property type="protein sequence ID" value="MFC3660822.1"/>
    <property type="molecule type" value="Genomic_DNA"/>
</dbReference>
<feature type="binding site" evidence="8">
    <location>
        <begin position="221"/>
        <end position="222"/>
    </location>
    <ligand>
        <name>substrate</name>
    </ligand>
</feature>
<evidence type="ECO:0000313" key="10">
    <source>
        <dbReference type="EMBL" id="MFC3660822.1"/>
    </source>
</evidence>
<comment type="function">
    <text evidence="8">Catalyzes the stereoinversion of LL-2,6-diaminopimelate (L,L-DAP) to meso-diaminopimelate (meso-DAP), a precursor of L-lysine and an essential component of the bacterial peptidoglycan.</text>
</comment>
<dbReference type="InterPro" id="IPR001653">
    <property type="entry name" value="DAP_epimerase_DapF"/>
</dbReference>
<evidence type="ECO:0000256" key="3">
    <source>
        <dbReference type="ARBA" id="ARBA00013080"/>
    </source>
</evidence>
<organism evidence="10 11">
    <name type="scientific">Luteimonas notoginsengisoli</name>
    <dbReference type="NCBI Taxonomy" id="1578200"/>
    <lineage>
        <taxon>Bacteria</taxon>
        <taxon>Pseudomonadati</taxon>
        <taxon>Pseudomonadota</taxon>
        <taxon>Gammaproteobacteria</taxon>
        <taxon>Lysobacterales</taxon>
        <taxon>Lysobacteraceae</taxon>
        <taxon>Luteimonas</taxon>
    </lineage>
</organism>
<feature type="site" description="Could be important to modulate the pK values of the two catalytic cysteine residues" evidence="8">
    <location>
        <position position="172"/>
    </location>
</feature>
<feature type="binding site" evidence="8">
    <location>
        <position position="75"/>
    </location>
    <ligand>
        <name>substrate</name>
    </ligand>
</feature>
<evidence type="ECO:0000256" key="4">
    <source>
        <dbReference type="ARBA" id="ARBA00022605"/>
    </source>
</evidence>
<feature type="active site" evidence="9">
    <location>
        <position position="84"/>
    </location>
</feature>
<evidence type="ECO:0000256" key="7">
    <source>
        <dbReference type="ARBA" id="ARBA00051712"/>
    </source>
</evidence>
<dbReference type="PANTHER" id="PTHR31689:SF0">
    <property type="entry name" value="DIAMINOPIMELATE EPIMERASE"/>
    <property type="match status" value="1"/>
</dbReference>
<evidence type="ECO:0000256" key="8">
    <source>
        <dbReference type="HAMAP-Rule" id="MF_00197"/>
    </source>
</evidence>
<evidence type="ECO:0000256" key="5">
    <source>
        <dbReference type="ARBA" id="ARBA00023154"/>
    </source>
</evidence>
<sequence length="287" mass="30459">MGDRSPAPGSALRFSKMHGAGNDFVVLDLRGDGAEPSPALCRALSDRHTGVGCDQILTVEAPASAGAVAAYRIWNADGSPSQQCGNGARCVAAWLVRDGATEGPMFELDSATGTHAVEVLGEGRYRIAMGVPRFSPQAIGMAGFDDERDEYDLVLDEDLRLRFGAVSTGNPHAVIEVADVDDIPVARYGRALQQSSAFPESVNVGFAQVVARDRIRLRVFERGVGETLACGSGACAAMAVLARRRRIDRDVAVSLPGGELRIAWPDDGAQILMSGPTAFVFEGEWLQ</sequence>
<comment type="caution">
    <text evidence="10">The sequence shown here is derived from an EMBL/GenBank/DDBJ whole genome shotgun (WGS) entry which is preliminary data.</text>
</comment>
<dbReference type="Proteomes" id="UP001595724">
    <property type="component" value="Unassembled WGS sequence"/>
</dbReference>
<gene>
    <name evidence="8 10" type="primary">dapF</name>
    <name evidence="10" type="ORF">ACFOM9_12150</name>
</gene>
<feature type="binding site" evidence="8">
    <location>
        <begin position="231"/>
        <end position="232"/>
    </location>
    <ligand>
        <name>substrate</name>
    </ligand>
</feature>
<dbReference type="GO" id="GO:0008837">
    <property type="term" value="F:diaminopimelate epimerase activity"/>
    <property type="evidence" value="ECO:0007669"/>
    <property type="project" value="UniProtKB-EC"/>
</dbReference>
<dbReference type="EC" id="5.1.1.7" evidence="3 8"/>
<comment type="subcellular location">
    <subcellularLocation>
        <location evidence="8">Cytoplasm</location>
    </subcellularLocation>
</comment>
<keyword evidence="11" id="KW-1185">Reference proteome</keyword>
<dbReference type="RefSeq" id="WP_386710920.1">
    <property type="nucleotide sequence ID" value="NZ_JBHRYF010000008.1"/>
</dbReference>
<keyword evidence="6 8" id="KW-0413">Isomerase</keyword>
<evidence type="ECO:0000256" key="2">
    <source>
        <dbReference type="ARBA" id="ARBA00010219"/>
    </source>
</evidence>
<evidence type="ECO:0000313" key="11">
    <source>
        <dbReference type="Proteomes" id="UP001595724"/>
    </source>
</evidence>
<feature type="active site" description="Proton acceptor" evidence="8">
    <location>
        <position position="230"/>
    </location>
</feature>
<feature type="binding site" evidence="8">
    <location>
        <position position="203"/>
    </location>
    <ligand>
        <name>substrate</name>
    </ligand>
</feature>
<proteinExistence type="inferred from homology"/>
<dbReference type="InterPro" id="IPR018510">
    <property type="entry name" value="DAP_epimerase_AS"/>
</dbReference>
<evidence type="ECO:0000256" key="1">
    <source>
        <dbReference type="ARBA" id="ARBA00005196"/>
    </source>
</evidence>
<dbReference type="SUPFAM" id="SSF54506">
    <property type="entry name" value="Diaminopimelate epimerase-like"/>
    <property type="match status" value="2"/>
</dbReference>
<dbReference type="Pfam" id="PF01678">
    <property type="entry name" value="DAP_epimerase"/>
    <property type="match status" value="2"/>
</dbReference>
<comment type="pathway">
    <text evidence="1 8">Amino-acid biosynthesis; L-lysine biosynthesis via DAP pathway; DL-2,6-diaminopimelate from LL-2,6-diaminopimelate: step 1/1.</text>
</comment>
<comment type="subunit">
    <text evidence="8">Homodimer.</text>
</comment>
<dbReference type="HAMAP" id="MF_00197">
    <property type="entry name" value="DAP_epimerase"/>
    <property type="match status" value="1"/>
</dbReference>
<feature type="site" description="Could be important to modulate the pK values of the two catalytic cysteine residues" evidence="8">
    <location>
        <position position="221"/>
    </location>
</feature>